<name>L0K6I4_HALHC</name>
<keyword evidence="7" id="KW-0966">Cell projection</keyword>
<evidence type="ECO:0000256" key="1">
    <source>
        <dbReference type="ARBA" id="ARBA00004236"/>
    </source>
</evidence>
<evidence type="ECO:0000256" key="2">
    <source>
        <dbReference type="ARBA" id="ARBA00022475"/>
    </source>
</evidence>
<evidence type="ECO:0000256" key="5">
    <source>
        <dbReference type="ARBA" id="ARBA00023136"/>
    </source>
</evidence>
<dbReference type="GO" id="GO:0016020">
    <property type="term" value="C:membrane"/>
    <property type="evidence" value="ECO:0007669"/>
    <property type="project" value="InterPro"/>
</dbReference>
<dbReference type="eggNOG" id="COG3190">
    <property type="taxonomic scope" value="Bacteria"/>
</dbReference>
<dbReference type="Pfam" id="PF04347">
    <property type="entry name" value="FliO"/>
    <property type="match status" value="1"/>
</dbReference>
<keyword evidence="5 6" id="KW-0472">Membrane</keyword>
<dbReference type="STRING" id="748449.Halha_0668"/>
<organism evidence="7 8">
    <name type="scientific">Halobacteroides halobius (strain ATCC 35273 / DSM 5150 / MD-1)</name>
    <dbReference type="NCBI Taxonomy" id="748449"/>
    <lineage>
        <taxon>Bacteria</taxon>
        <taxon>Bacillati</taxon>
        <taxon>Bacillota</taxon>
        <taxon>Clostridia</taxon>
        <taxon>Halanaerobiales</taxon>
        <taxon>Halobacteroidaceae</taxon>
        <taxon>Halobacteroides</taxon>
    </lineage>
</organism>
<keyword evidence="3 6" id="KW-0812">Transmembrane</keyword>
<evidence type="ECO:0000313" key="8">
    <source>
        <dbReference type="Proteomes" id="UP000010880"/>
    </source>
</evidence>
<keyword evidence="7" id="KW-0282">Flagellum</keyword>
<dbReference type="Proteomes" id="UP000010880">
    <property type="component" value="Chromosome"/>
</dbReference>
<dbReference type="KEGG" id="hhl:Halha_0668"/>
<sequence length="108" mass="12617">MNYVVNFIKVIGALAGVLGLFYLVVRLFKRNQFLNQTNQIQVLERCYLDTNQVLYLIKVADNIWLVSATKDKMEFIQQIELDTKELDLQSNQQLLNFWQKGKGKTDES</sequence>
<dbReference type="RefSeq" id="WP_015326367.1">
    <property type="nucleotide sequence ID" value="NC_019978.1"/>
</dbReference>
<evidence type="ECO:0000256" key="3">
    <source>
        <dbReference type="ARBA" id="ARBA00022692"/>
    </source>
</evidence>
<dbReference type="InterPro" id="IPR022781">
    <property type="entry name" value="Flagellar_biosynth_FliO"/>
</dbReference>
<evidence type="ECO:0000256" key="6">
    <source>
        <dbReference type="SAM" id="Phobius"/>
    </source>
</evidence>
<dbReference type="OrthoDB" id="2112218at2"/>
<evidence type="ECO:0000256" key="4">
    <source>
        <dbReference type="ARBA" id="ARBA00022989"/>
    </source>
</evidence>
<keyword evidence="4 6" id="KW-1133">Transmembrane helix</keyword>
<gene>
    <name evidence="7" type="ordered locus">Halha_0668</name>
</gene>
<protein>
    <submittedName>
        <fullName evidence="7">Flagellar biogenesis protein</fullName>
    </submittedName>
</protein>
<reference evidence="8" key="1">
    <citation type="submission" date="2012-02" db="EMBL/GenBank/DDBJ databases">
        <title>The complete genome of Halobacteroides halobius DSM 5150.</title>
        <authorList>
            <person name="Lucas S."/>
            <person name="Copeland A."/>
            <person name="Lapidus A."/>
            <person name="Glavina del Rio T."/>
            <person name="Dalin E."/>
            <person name="Tice H."/>
            <person name="Bruce D."/>
            <person name="Goodwin L."/>
            <person name="Pitluck S."/>
            <person name="Peters L."/>
            <person name="Mikhailova N."/>
            <person name="Gu W."/>
            <person name="Kyrpides N."/>
            <person name="Mavromatis K."/>
            <person name="Ivanova N."/>
            <person name="Brettin T."/>
            <person name="Detter J.C."/>
            <person name="Han C."/>
            <person name="Larimer F."/>
            <person name="Land M."/>
            <person name="Hauser L."/>
            <person name="Markowitz V."/>
            <person name="Cheng J.-F."/>
            <person name="Hugenholtz P."/>
            <person name="Woyke T."/>
            <person name="Wu D."/>
            <person name="Tindall B."/>
            <person name="Pomrenke H."/>
            <person name="Brambilla E."/>
            <person name="Klenk H.-P."/>
            <person name="Eisen J.A."/>
        </authorList>
    </citation>
    <scope>NUCLEOTIDE SEQUENCE [LARGE SCALE GENOMIC DNA]</scope>
    <source>
        <strain evidence="8">ATCC 35273 / DSM 5150 / MD-1</strain>
    </source>
</reference>
<feature type="transmembrane region" description="Helical" evidence="6">
    <location>
        <begin position="6"/>
        <end position="25"/>
    </location>
</feature>
<keyword evidence="8" id="KW-1185">Reference proteome</keyword>
<accession>L0K6I4</accession>
<keyword evidence="2" id="KW-1003">Cell membrane</keyword>
<evidence type="ECO:0000313" key="7">
    <source>
        <dbReference type="EMBL" id="AGB40641.1"/>
    </source>
</evidence>
<dbReference type="HOGENOM" id="CLU_2193289_0_0_9"/>
<dbReference type="GO" id="GO:0044781">
    <property type="term" value="P:bacterial-type flagellum organization"/>
    <property type="evidence" value="ECO:0007669"/>
    <property type="project" value="InterPro"/>
</dbReference>
<dbReference type="AlphaFoldDB" id="L0K6I4"/>
<dbReference type="EMBL" id="CP003359">
    <property type="protein sequence ID" value="AGB40641.1"/>
    <property type="molecule type" value="Genomic_DNA"/>
</dbReference>
<proteinExistence type="predicted"/>
<keyword evidence="7" id="KW-0969">Cilium</keyword>
<comment type="subcellular location">
    <subcellularLocation>
        <location evidence="1">Cell membrane</location>
    </subcellularLocation>
</comment>